<accession>A0A316W0I0</accession>
<name>A0A316W0I0_9BASI</name>
<feature type="region of interest" description="Disordered" evidence="1">
    <location>
        <begin position="53"/>
        <end position="87"/>
    </location>
</feature>
<dbReference type="PANTHER" id="PTHR35560">
    <property type="entry name" value="BLL0132 PROTEIN"/>
    <property type="match status" value="1"/>
</dbReference>
<dbReference type="PANTHER" id="PTHR35560:SF3">
    <property type="entry name" value="PEPTIDASE S9 PROLYL OLIGOPEPTIDASE CATALYTIC DOMAIN-CONTAINING PROTEIN"/>
    <property type="match status" value="1"/>
</dbReference>
<feature type="region of interest" description="Disordered" evidence="1">
    <location>
        <begin position="425"/>
        <end position="461"/>
    </location>
</feature>
<feature type="compositionally biased region" description="Low complexity" evidence="1">
    <location>
        <begin position="429"/>
        <end position="450"/>
    </location>
</feature>
<reference evidence="3 4" key="1">
    <citation type="journal article" date="2018" name="Mol. Biol. Evol.">
        <title>Broad Genomic Sampling Reveals a Smut Pathogenic Ancestry of the Fungal Clade Ustilaginomycotina.</title>
        <authorList>
            <person name="Kijpornyongpan T."/>
            <person name="Mondo S.J."/>
            <person name="Barry K."/>
            <person name="Sandor L."/>
            <person name="Lee J."/>
            <person name="Lipzen A."/>
            <person name="Pangilinan J."/>
            <person name="LaButti K."/>
            <person name="Hainaut M."/>
            <person name="Henrissat B."/>
            <person name="Grigoriev I.V."/>
            <person name="Spatafora J.W."/>
            <person name="Aime M.C."/>
        </authorList>
    </citation>
    <scope>NUCLEOTIDE SEQUENCE [LARGE SCALE GENOMIC DNA]</scope>
    <source>
        <strain evidence="3 4">MCA 4658</strain>
    </source>
</reference>
<organism evidence="3 4">
    <name type="scientific">Ceraceosorus guamensis</name>
    <dbReference type="NCBI Taxonomy" id="1522189"/>
    <lineage>
        <taxon>Eukaryota</taxon>
        <taxon>Fungi</taxon>
        <taxon>Dikarya</taxon>
        <taxon>Basidiomycota</taxon>
        <taxon>Ustilaginomycotina</taxon>
        <taxon>Exobasidiomycetes</taxon>
        <taxon>Ceraceosorales</taxon>
        <taxon>Ceraceosoraceae</taxon>
        <taxon>Ceraceosorus</taxon>
    </lineage>
</organism>
<dbReference type="AlphaFoldDB" id="A0A316W0I0"/>
<dbReference type="GeneID" id="37039635"/>
<protein>
    <recommendedName>
        <fullName evidence="5">Alpha/beta-hydrolase</fullName>
    </recommendedName>
</protein>
<feature type="compositionally biased region" description="Gly residues" evidence="1">
    <location>
        <begin position="451"/>
        <end position="460"/>
    </location>
</feature>
<proteinExistence type="predicted"/>
<gene>
    <name evidence="3" type="ORF">IE81DRAFT_94336</name>
</gene>
<evidence type="ECO:0000256" key="1">
    <source>
        <dbReference type="SAM" id="MobiDB-lite"/>
    </source>
</evidence>
<dbReference type="InterPro" id="IPR029058">
    <property type="entry name" value="AB_hydrolase_fold"/>
</dbReference>
<feature type="chain" id="PRO_5016369798" description="Alpha/beta-hydrolase" evidence="2">
    <location>
        <begin position="28"/>
        <end position="488"/>
    </location>
</feature>
<evidence type="ECO:0000313" key="3">
    <source>
        <dbReference type="EMBL" id="PWN43290.1"/>
    </source>
</evidence>
<evidence type="ECO:0000313" key="4">
    <source>
        <dbReference type="Proteomes" id="UP000245783"/>
    </source>
</evidence>
<dbReference type="EMBL" id="KZ819371">
    <property type="protein sequence ID" value="PWN43290.1"/>
    <property type="molecule type" value="Genomic_DNA"/>
</dbReference>
<dbReference type="InParanoid" id="A0A316W0I0"/>
<evidence type="ECO:0000256" key="2">
    <source>
        <dbReference type="SAM" id="SignalP"/>
    </source>
</evidence>
<evidence type="ECO:0008006" key="5">
    <source>
        <dbReference type="Google" id="ProtNLM"/>
    </source>
</evidence>
<dbReference type="OrthoDB" id="5985073at2759"/>
<sequence>MTRLISLTTSLVLLATVLLSNEARGKGQPHHQHLAARKADDAFNKQYLQQNYQNGDAAPGAKDGDSPGQTVIINGNGGRDKNSQRPECPTVFIGTANVNGSPTAGWQGLPQIVGFDLDRKLNVGGGVQPVYIESNKDFKKAKRVVLVQPGLPRDSWSYVNIMRNSLLCAVSRADMDVTLPDVIVAAPAWLSEDDKNAGAAQDGDIYFSSGGWAVGSQSRGPGSTSVSSMEVLDRVIDRFFSSEFPNVASVIVAGHSLGASLTQRYAVLRRPSAQDTSVSYWVGNPGSYVWPVDSTPIQAAAGCTGVQDWSYSIDNGVPAYRSADAKKDKNAVLQQYFSRKVQYALGLTDQEGGDTHCEAATQGSSHLQRGQNLEKALDGLSGGKPQSHTFNYVADTAHEDYLMMTAPESQKFLFVDGLSAQRAQNVSDSSSSSGSSSSSTTTSSSGSSGNSSGGGSGTGSSGALPTILAKPLNAVALGCLALTIVLAL</sequence>
<keyword evidence="2" id="KW-0732">Signal</keyword>
<dbReference type="STRING" id="1522189.A0A316W0I0"/>
<feature type="signal peptide" evidence="2">
    <location>
        <begin position="1"/>
        <end position="27"/>
    </location>
</feature>
<dbReference type="Proteomes" id="UP000245783">
    <property type="component" value="Unassembled WGS sequence"/>
</dbReference>
<dbReference type="RefSeq" id="XP_025370450.1">
    <property type="nucleotide sequence ID" value="XM_025517765.1"/>
</dbReference>
<keyword evidence="4" id="KW-1185">Reference proteome</keyword>
<dbReference type="Gene3D" id="3.40.50.1820">
    <property type="entry name" value="alpha/beta hydrolase"/>
    <property type="match status" value="1"/>
</dbReference>
<dbReference type="SUPFAM" id="SSF53474">
    <property type="entry name" value="alpha/beta-Hydrolases"/>
    <property type="match status" value="1"/>
</dbReference>